<name>A0ABN2VN52_9ACTN</name>
<dbReference type="SUPFAM" id="SSF56349">
    <property type="entry name" value="DNA breaking-rejoining enzymes"/>
    <property type="match status" value="1"/>
</dbReference>
<feature type="domain" description="Tyr recombinase" evidence="2">
    <location>
        <begin position="1"/>
        <end position="84"/>
    </location>
</feature>
<gene>
    <name evidence="3" type="ORF">GCM10009801_13890</name>
</gene>
<keyword evidence="1" id="KW-0233">DNA recombination</keyword>
<dbReference type="Pfam" id="PF00589">
    <property type="entry name" value="Phage_integrase"/>
    <property type="match status" value="1"/>
</dbReference>
<protein>
    <recommendedName>
        <fullName evidence="2">Tyr recombinase domain-containing protein</fullName>
    </recommendedName>
</protein>
<dbReference type="Gene3D" id="1.10.443.10">
    <property type="entry name" value="Intergrase catalytic core"/>
    <property type="match status" value="1"/>
</dbReference>
<dbReference type="EMBL" id="BAAAPE010000002">
    <property type="protein sequence ID" value="GAA2066947.1"/>
    <property type="molecule type" value="Genomic_DNA"/>
</dbReference>
<dbReference type="Proteomes" id="UP001500016">
    <property type="component" value="Unassembled WGS sequence"/>
</dbReference>
<proteinExistence type="predicted"/>
<dbReference type="RefSeq" id="WP_344525113.1">
    <property type="nucleotide sequence ID" value="NZ_BAAAPE010000002.1"/>
</dbReference>
<organism evidence="3 4">
    <name type="scientific">Streptomyces albiaxialis</name>
    <dbReference type="NCBI Taxonomy" id="329523"/>
    <lineage>
        <taxon>Bacteria</taxon>
        <taxon>Bacillati</taxon>
        <taxon>Actinomycetota</taxon>
        <taxon>Actinomycetes</taxon>
        <taxon>Kitasatosporales</taxon>
        <taxon>Streptomycetaceae</taxon>
        <taxon>Streptomyces</taxon>
    </lineage>
</organism>
<sequence length="93" mass="10133">MGTGLDAANVRRALRQALARVDGITPAEWTPRELRHSFVSLLSDRGLSTEEISKLVGHSSTSVTEEVYRKQIRPVVQTGAVAMDAIFKANPEA</sequence>
<accession>A0ABN2VN52</accession>
<evidence type="ECO:0000313" key="3">
    <source>
        <dbReference type="EMBL" id="GAA2066947.1"/>
    </source>
</evidence>
<dbReference type="PROSITE" id="PS51898">
    <property type="entry name" value="TYR_RECOMBINASE"/>
    <property type="match status" value="1"/>
</dbReference>
<keyword evidence="4" id="KW-1185">Reference proteome</keyword>
<dbReference type="InterPro" id="IPR011010">
    <property type="entry name" value="DNA_brk_join_enz"/>
</dbReference>
<dbReference type="InterPro" id="IPR002104">
    <property type="entry name" value="Integrase_catalytic"/>
</dbReference>
<dbReference type="InterPro" id="IPR013762">
    <property type="entry name" value="Integrase-like_cat_sf"/>
</dbReference>
<evidence type="ECO:0000313" key="4">
    <source>
        <dbReference type="Proteomes" id="UP001500016"/>
    </source>
</evidence>
<comment type="caution">
    <text evidence="3">The sequence shown here is derived from an EMBL/GenBank/DDBJ whole genome shotgun (WGS) entry which is preliminary data.</text>
</comment>
<reference evidence="3 4" key="1">
    <citation type="journal article" date="2019" name="Int. J. Syst. Evol. Microbiol.">
        <title>The Global Catalogue of Microorganisms (GCM) 10K type strain sequencing project: providing services to taxonomists for standard genome sequencing and annotation.</title>
        <authorList>
            <consortium name="The Broad Institute Genomics Platform"/>
            <consortium name="The Broad Institute Genome Sequencing Center for Infectious Disease"/>
            <person name="Wu L."/>
            <person name="Ma J."/>
        </authorList>
    </citation>
    <scope>NUCLEOTIDE SEQUENCE [LARGE SCALE GENOMIC DNA]</scope>
    <source>
        <strain evidence="3 4">JCM 15478</strain>
    </source>
</reference>
<evidence type="ECO:0000259" key="2">
    <source>
        <dbReference type="PROSITE" id="PS51898"/>
    </source>
</evidence>
<evidence type="ECO:0000256" key="1">
    <source>
        <dbReference type="ARBA" id="ARBA00023172"/>
    </source>
</evidence>